<dbReference type="AlphaFoldDB" id="A0A1W2A1K2"/>
<organism evidence="2 3">
    <name type="scientific">Polynucleobacter kasalickyi</name>
    <dbReference type="NCBI Taxonomy" id="1938817"/>
    <lineage>
        <taxon>Bacteria</taxon>
        <taxon>Pseudomonadati</taxon>
        <taxon>Pseudomonadota</taxon>
        <taxon>Betaproteobacteria</taxon>
        <taxon>Burkholderiales</taxon>
        <taxon>Burkholderiaceae</taxon>
        <taxon>Polynucleobacter</taxon>
    </lineage>
</organism>
<dbReference type="OrthoDB" id="5465192at2"/>
<dbReference type="EMBL" id="FWXJ01000007">
    <property type="protein sequence ID" value="SMC54520.1"/>
    <property type="molecule type" value="Genomic_DNA"/>
</dbReference>
<feature type="transmembrane region" description="Helical" evidence="1">
    <location>
        <begin position="40"/>
        <end position="58"/>
    </location>
</feature>
<dbReference type="Proteomes" id="UP000192708">
    <property type="component" value="Unassembled WGS sequence"/>
</dbReference>
<sequence length="112" mass="12615">MPDIYFWSCMITLSLVTIFTRSFFLTIGANLKLSPKIRNLIQYAPTGALIAIVIPELFFEKDIVTKSYQFAMHSAQIYASIATIVSYYLSKSMLLSLSIGMLILTLVTNYLS</sequence>
<dbReference type="STRING" id="1938817.SAMN06296008_10728"/>
<feature type="transmembrane region" description="Helical" evidence="1">
    <location>
        <begin position="94"/>
        <end position="111"/>
    </location>
</feature>
<dbReference type="Pfam" id="PF05437">
    <property type="entry name" value="AzlD"/>
    <property type="match status" value="1"/>
</dbReference>
<accession>A0A1W2A1K2</accession>
<gene>
    <name evidence="2" type="ORF">SAMN06296008_10728</name>
</gene>
<keyword evidence="1" id="KW-1133">Transmembrane helix</keyword>
<reference evidence="2 3" key="1">
    <citation type="submission" date="2017-04" db="EMBL/GenBank/DDBJ databases">
        <authorList>
            <person name="Afonso C.L."/>
            <person name="Miller P.J."/>
            <person name="Scott M.A."/>
            <person name="Spackman E."/>
            <person name="Goraichik I."/>
            <person name="Dimitrov K.M."/>
            <person name="Suarez D.L."/>
            <person name="Swayne D.E."/>
        </authorList>
    </citation>
    <scope>NUCLEOTIDE SEQUENCE [LARGE SCALE GENOMIC DNA]</scope>
    <source>
        <strain evidence="2 3">VK13</strain>
    </source>
</reference>
<feature type="transmembrane region" description="Helical" evidence="1">
    <location>
        <begin position="6"/>
        <end position="28"/>
    </location>
</feature>
<feature type="transmembrane region" description="Helical" evidence="1">
    <location>
        <begin position="70"/>
        <end position="89"/>
    </location>
</feature>
<evidence type="ECO:0000256" key="1">
    <source>
        <dbReference type="SAM" id="Phobius"/>
    </source>
</evidence>
<dbReference type="InterPro" id="IPR008407">
    <property type="entry name" value="Brnchd-chn_aa_trnsp_AzlD"/>
</dbReference>
<keyword evidence="1" id="KW-0472">Membrane</keyword>
<protein>
    <submittedName>
        <fullName evidence="2">Branched-chain amino acid transport protein</fullName>
    </submittedName>
</protein>
<keyword evidence="3" id="KW-1185">Reference proteome</keyword>
<keyword evidence="1" id="KW-0812">Transmembrane</keyword>
<proteinExistence type="predicted"/>
<name>A0A1W2A1K2_9BURK</name>
<evidence type="ECO:0000313" key="2">
    <source>
        <dbReference type="EMBL" id="SMC54520.1"/>
    </source>
</evidence>
<evidence type="ECO:0000313" key="3">
    <source>
        <dbReference type="Proteomes" id="UP000192708"/>
    </source>
</evidence>
<dbReference type="RefSeq" id="WP_084283551.1">
    <property type="nucleotide sequence ID" value="NZ_FWXJ01000007.1"/>
</dbReference>